<dbReference type="InterPro" id="IPR011050">
    <property type="entry name" value="Pectin_lyase_fold/virulence"/>
</dbReference>
<sequence>MINPLRSLLIGALLLSPLAARAETHATCAGFIDSLPTVIDSQGTWCLRHDLSTAITVGTAIEITTNNVTIDCNNFKVGGLAAGISSKTSGIRTSFRQNITVRNCNLRGFFIGINIYGGSGHLVEDNRLDNNTLFGMYLFAEAALVQRNRVFDTGGSPGEGGPTGIWAVGDIIDNVVSGVFGDAVNTSPTGIMQTLDGGRVVQGNRVNGLVTSGTGTARGISASSFSTRVQGNHITAQTMTPGIGLDAASGTSFCLENTVSNFQTSLQGCGWSVGNLALNTP</sequence>
<dbReference type="EMBL" id="CP071518">
    <property type="protein sequence ID" value="QSX77963.1"/>
    <property type="molecule type" value="Genomic_DNA"/>
</dbReference>
<organism evidence="3 4">
    <name type="scientific">Agrilutibacter solisilvae</name>
    <dbReference type="NCBI Taxonomy" id="2763317"/>
    <lineage>
        <taxon>Bacteria</taxon>
        <taxon>Pseudomonadati</taxon>
        <taxon>Pseudomonadota</taxon>
        <taxon>Gammaproteobacteria</taxon>
        <taxon>Lysobacterales</taxon>
        <taxon>Lysobacteraceae</taxon>
        <taxon>Agrilutibacter</taxon>
    </lineage>
</organism>
<proteinExistence type="predicted"/>
<evidence type="ECO:0000259" key="2">
    <source>
        <dbReference type="Pfam" id="PF13229"/>
    </source>
</evidence>
<reference evidence="3 4" key="1">
    <citation type="submission" date="2021-03" db="EMBL/GenBank/DDBJ databases">
        <title>Lysobacter sp. nov. isolated from soil of gangwondo yeongwol, south Korea.</title>
        <authorList>
            <person name="Kim K.R."/>
            <person name="Kim K.H."/>
            <person name="Jeon C.O."/>
        </authorList>
    </citation>
    <scope>NUCLEOTIDE SEQUENCE [LARGE SCALE GENOMIC DNA]</scope>
    <source>
        <strain evidence="3 4">R19</strain>
    </source>
</reference>
<feature type="domain" description="Right handed beta helix" evidence="2">
    <location>
        <begin position="58"/>
        <end position="154"/>
    </location>
</feature>
<dbReference type="Proteomes" id="UP000639274">
    <property type="component" value="Chromosome"/>
</dbReference>
<evidence type="ECO:0000313" key="3">
    <source>
        <dbReference type="EMBL" id="QSX77963.1"/>
    </source>
</evidence>
<dbReference type="Pfam" id="PF13229">
    <property type="entry name" value="Beta_helix"/>
    <property type="match status" value="1"/>
</dbReference>
<dbReference type="InterPro" id="IPR012334">
    <property type="entry name" value="Pectin_lyas_fold"/>
</dbReference>
<feature type="signal peptide" evidence="1">
    <location>
        <begin position="1"/>
        <end position="22"/>
    </location>
</feature>
<accession>A0A975AS67</accession>
<feature type="chain" id="PRO_5037262646" evidence="1">
    <location>
        <begin position="23"/>
        <end position="281"/>
    </location>
</feature>
<dbReference type="InterPro" id="IPR039448">
    <property type="entry name" value="Beta_helix"/>
</dbReference>
<dbReference type="Gene3D" id="2.160.20.10">
    <property type="entry name" value="Single-stranded right-handed beta-helix, Pectin lyase-like"/>
    <property type="match status" value="1"/>
</dbReference>
<dbReference type="KEGG" id="lsf:I8J32_014745"/>
<protein>
    <submittedName>
        <fullName evidence="3">Right-handed parallel beta-helix repeat-containing protein</fullName>
    </submittedName>
</protein>
<gene>
    <name evidence="3" type="ORF">I8J32_014745</name>
</gene>
<dbReference type="AlphaFoldDB" id="A0A975AS67"/>
<evidence type="ECO:0000313" key="4">
    <source>
        <dbReference type="Proteomes" id="UP000639274"/>
    </source>
</evidence>
<evidence type="ECO:0000256" key="1">
    <source>
        <dbReference type="SAM" id="SignalP"/>
    </source>
</evidence>
<keyword evidence="4" id="KW-1185">Reference proteome</keyword>
<dbReference type="SUPFAM" id="SSF51126">
    <property type="entry name" value="Pectin lyase-like"/>
    <property type="match status" value="1"/>
</dbReference>
<name>A0A975AS67_9GAMM</name>
<dbReference type="RefSeq" id="WP_200615855.1">
    <property type="nucleotide sequence ID" value="NZ_CP071518.1"/>
</dbReference>
<keyword evidence="1" id="KW-0732">Signal</keyword>